<dbReference type="GO" id="GO:0008324">
    <property type="term" value="F:monoatomic cation transmembrane transporter activity"/>
    <property type="evidence" value="ECO:0007669"/>
    <property type="project" value="InterPro"/>
</dbReference>
<feature type="transmembrane region" description="Helical" evidence="8">
    <location>
        <begin position="927"/>
        <end position="948"/>
    </location>
</feature>
<keyword evidence="4" id="KW-1003">Cell membrane</keyword>
<evidence type="ECO:0000256" key="7">
    <source>
        <dbReference type="ARBA" id="ARBA00023136"/>
    </source>
</evidence>
<feature type="transmembrane region" description="Helical" evidence="8">
    <location>
        <begin position="365"/>
        <end position="385"/>
    </location>
</feature>
<dbReference type="Gene3D" id="3.30.2090.10">
    <property type="entry name" value="Multidrug efflux transporter AcrB TolC docking domain, DN and DC subdomains"/>
    <property type="match status" value="2"/>
</dbReference>
<feature type="transmembrane region" description="Helical" evidence="8">
    <location>
        <begin position="479"/>
        <end position="505"/>
    </location>
</feature>
<evidence type="ECO:0000256" key="2">
    <source>
        <dbReference type="ARBA" id="ARBA00010942"/>
    </source>
</evidence>
<evidence type="ECO:0000256" key="8">
    <source>
        <dbReference type="SAM" id="Phobius"/>
    </source>
</evidence>
<accession>A0A143PFB5</accession>
<keyword evidence="10" id="KW-1185">Reference proteome</keyword>
<evidence type="ECO:0000256" key="3">
    <source>
        <dbReference type="ARBA" id="ARBA00022448"/>
    </source>
</evidence>
<keyword evidence="7 8" id="KW-0472">Membrane</keyword>
<feature type="transmembrane region" description="Helical" evidence="8">
    <location>
        <begin position="536"/>
        <end position="556"/>
    </location>
</feature>
<feature type="transmembrane region" description="Helical" evidence="8">
    <location>
        <begin position="897"/>
        <end position="915"/>
    </location>
</feature>
<feature type="transmembrane region" description="Helical" evidence="8">
    <location>
        <begin position="391"/>
        <end position="410"/>
    </location>
</feature>
<dbReference type="Proteomes" id="UP000076079">
    <property type="component" value="Chromosome"/>
</dbReference>
<sequence length="1038" mass="111625">MSLGLVERFTAAALRHRAFVLGGVAVLALTGVYALRDLPVEAFPDLTNNQVVVVTQSSGLAAPEIEQRITYPIETALMGTPGAEEVRSISKFGLSMVTVVFADAVPVYLARQLVTERVNEARSRIPPGAEPTLGPVATAFGEIYQYLVEGDDASVMTRKTLHDWSVRNRLRAVPGVSEINTWGGLTEQFHVIVDPQRLERYGVGLAQVIDALAGNNLSFSGGFLERRSERTTVRGVGLLTGPADIEAVVITALDGVPVLVRDVAEVRTGPMPRQGAVTRDGRGETVAGMVIMLKGENGRDVGARAKLRIEEIQRSLPAGVTLVPFYDQTDVIDRTSATVRRNLIEGSILVVAVLFFFLRDVRASLIVASVIPLSMLCGFIGMRLFGVSANLMSLGAIDFGLIVDGAVVMMENFVRRRAEADATLPGDRAERSRIRLALFTPAAMEVARPILFGVLIIIAVYLPIFTLEGLEGKMFRPMAITVCSAIFGALLLSLTAVPAASSLLLRMGGTHHEDRWFERLRERYLRHLADAMRHRLRTIAVAVTVVGIAIGSLRFIGTEFMPRLDEGAILIETRKLPSISLEESVAISTRVEQLVRRFPEVSQVVTKLGRPELATEAMGIYQGDVYVNLHPEAAWTTGRNKDGLIEALAAALGEMPGVAVNFTQPMAMRLDEVVSGVKADVAVKVFGEDSAVLERLASDVESVLARVRGVADLQVEVFSGASQLQMAIDRQTLARYGLDVAAVQRVVEAAIGGTAATDVLDGPKRIPVVVKFPEGLRAHEEALASLTITAPGGEKVPLGRVAAITRSQTPEAISHEGSQRRLVVQCNVRGRDIGSFVAEAQQRMGVVKMPAGYYLRWGGQFENQSRAMARLALVIPLSLAIIFSLLYVTFRNVRQAALIILNVPFALVGGITALWMRGLNLNLSASIGFIALFGVAVLNGVVLITAVNQLRASGHGLHDAILRGASARLKAVLMTALVAALGFVPMAVSHGAGAEVQRPLASVVIGGVITSTLLTLIVLPVVYEMIEEAFHATARRRG</sequence>
<dbReference type="PANTHER" id="PTHR32063">
    <property type="match status" value="1"/>
</dbReference>
<gene>
    <name evidence="9" type="primary">czcA_1</name>
    <name evidence="9" type="ORF">LuPra_00293</name>
</gene>
<name>A0A143PFB5_LUTPR</name>
<dbReference type="SUPFAM" id="SSF82693">
    <property type="entry name" value="Multidrug efflux transporter AcrB pore domain, PN1, PN2, PC1 and PC2 subdomains"/>
    <property type="match status" value="2"/>
</dbReference>
<protein>
    <submittedName>
        <fullName evidence="9">Cation efflux system protein CzcA</fullName>
    </submittedName>
</protein>
<evidence type="ECO:0000313" key="10">
    <source>
        <dbReference type="Proteomes" id="UP000076079"/>
    </source>
</evidence>
<dbReference type="RefSeq" id="WP_157898617.1">
    <property type="nucleotide sequence ID" value="NZ_CP015136.1"/>
</dbReference>
<dbReference type="NCBIfam" id="TIGR00914">
    <property type="entry name" value="2A0601"/>
    <property type="match status" value="1"/>
</dbReference>
<keyword evidence="6 8" id="KW-1133">Transmembrane helix</keyword>
<reference evidence="10" key="2">
    <citation type="submission" date="2016-04" db="EMBL/GenBank/DDBJ databases">
        <title>First Complete Genome Sequence of a Subdivision 6 Acidobacterium.</title>
        <authorList>
            <person name="Huang S."/>
            <person name="Vieira S."/>
            <person name="Bunk B."/>
            <person name="Riedel T."/>
            <person name="Sproeer C."/>
            <person name="Overmann J."/>
        </authorList>
    </citation>
    <scope>NUCLEOTIDE SEQUENCE [LARGE SCALE GENOMIC DNA]</scope>
    <source>
        <strain evidence="10">DSM 100886 HEG_-6_39</strain>
    </source>
</reference>
<dbReference type="STRING" id="1855912.LuPra_00293"/>
<evidence type="ECO:0000256" key="5">
    <source>
        <dbReference type="ARBA" id="ARBA00022692"/>
    </source>
</evidence>
<dbReference type="GO" id="GO:0042910">
    <property type="term" value="F:xenobiotic transmembrane transporter activity"/>
    <property type="evidence" value="ECO:0007669"/>
    <property type="project" value="TreeGrafter"/>
</dbReference>
<reference evidence="9 10" key="1">
    <citation type="journal article" date="2016" name="Genome Announc.">
        <title>First Complete Genome Sequence of a Subdivision 6 Acidobacterium Strain.</title>
        <authorList>
            <person name="Huang S."/>
            <person name="Vieira S."/>
            <person name="Bunk B."/>
            <person name="Riedel T."/>
            <person name="Sproer C."/>
            <person name="Overmann J."/>
        </authorList>
    </citation>
    <scope>NUCLEOTIDE SEQUENCE [LARGE SCALE GENOMIC DNA]</scope>
    <source>
        <strain evidence="10">DSM 100886 HEG_-6_39</strain>
    </source>
</reference>
<organism evidence="9 10">
    <name type="scientific">Luteitalea pratensis</name>
    <dbReference type="NCBI Taxonomy" id="1855912"/>
    <lineage>
        <taxon>Bacteria</taxon>
        <taxon>Pseudomonadati</taxon>
        <taxon>Acidobacteriota</taxon>
        <taxon>Vicinamibacteria</taxon>
        <taxon>Vicinamibacterales</taxon>
        <taxon>Vicinamibacteraceae</taxon>
        <taxon>Luteitalea</taxon>
    </lineage>
</organism>
<feature type="transmembrane region" description="Helical" evidence="8">
    <location>
        <begin position="969"/>
        <end position="988"/>
    </location>
</feature>
<dbReference type="Gene3D" id="3.30.70.1430">
    <property type="entry name" value="Multidrug efflux transporter AcrB pore domain"/>
    <property type="match status" value="2"/>
</dbReference>
<feature type="transmembrane region" description="Helical" evidence="8">
    <location>
        <begin position="1000"/>
        <end position="1026"/>
    </location>
</feature>
<dbReference type="Gene3D" id="3.30.70.1440">
    <property type="entry name" value="Multidrug efflux transporter AcrB pore domain"/>
    <property type="match status" value="1"/>
</dbReference>
<evidence type="ECO:0000256" key="6">
    <source>
        <dbReference type="ARBA" id="ARBA00022989"/>
    </source>
</evidence>
<feature type="transmembrane region" description="Helical" evidence="8">
    <location>
        <begin position="342"/>
        <end position="358"/>
    </location>
</feature>
<comment type="subcellular location">
    <subcellularLocation>
        <location evidence="1">Cell membrane</location>
        <topology evidence="1">Multi-pass membrane protein</topology>
    </subcellularLocation>
</comment>
<dbReference type="Pfam" id="PF00873">
    <property type="entry name" value="ACR_tran"/>
    <property type="match status" value="1"/>
</dbReference>
<dbReference type="AlphaFoldDB" id="A0A143PFB5"/>
<dbReference type="InterPro" id="IPR027463">
    <property type="entry name" value="AcrB_DN_DC_subdom"/>
</dbReference>
<proteinExistence type="inferred from homology"/>
<comment type="similarity">
    <text evidence="2">Belongs to the resistance-nodulation-cell division (RND) (TC 2.A.6) family.</text>
</comment>
<evidence type="ECO:0000256" key="4">
    <source>
        <dbReference type="ARBA" id="ARBA00022475"/>
    </source>
</evidence>
<dbReference type="KEGG" id="abac:LuPra_00293"/>
<dbReference type="SUPFAM" id="SSF82866">
    <property type="entry name" value="Multidrug efflux transporter AcrB transmembrane domain"/>
    <property type="match status" value="2"/>
</dbReference>
<dbReference type="PRINTS" id="PR00702">
    <property type="entry name" value="ACRIFLAVINRP"/>
</dbReference>
<keyword evidence="3" id="KW-0813">Transport</keyword>
<keyword evidence="5 8" id="KW-0812">Transmembrane</keyword>
<feature type="transmembrane region" description="Helical" evidence="8">
    <location>
        <begin position="871"/>
        <end position="890"/>
    </location>
</feature>
<dbReference type="OrthoDB" id="9757876at2"/>
<evidence type="ECO:0000256" key="1">
    <source>
        <dbReference type="ARBA" id="ARBA00004651"/>
    </source>
</evidence>
<dbReference type="Gene3D" id="3.30.70.1320">
    <property type="entry name" value="Multidrug efflux transporter AcrB pore domain like"/>
    <property type="match status" value="1"/>
</dbReference>
<dbReference type="SUPFAM" id="SSF82714">
    <property type="entry name" value="Multidrug efflux transporter AcrB TolC docking domain, DN and DC subdomains"/>
    <property type="match status" value="2"/>
</dbReference>
<dbReference type="InterPro" id="IPR004763">
    <property type="entry name" value="CusA-like"/>
</dbReference>
<dbReference type="EMBL" id="CP015136">
    <property type="protein sequence ID" value="AMY07126.1"/>
    <property type="molecule type" value="Genomic_DNA"/>
</dbReference>
<feature type="transmembrane region" description="Helical" evidence="8">
    <location>
        <begin position="450"/>
        <end position="467"/>
    </location>
</feature>
<evidence type="ECO:0000313" key="9">
    <source>
        <dbReference type="EMBL" id="AMY07126.1"/>
    </source>
</evidence>
<dbReference type="PATRIC" id="fig|1813736.3.peg.306"/>
<dbReference type="Gene3D" id="1.20.1640.10">
    <property type="entry name" value="Multidrug efflux transporter AcrB transmembrane domain"/>
    <property type="match status" value="2"/>
</dbReference>
<dbReference type="InterPro" id="IPR001036">
    <property type="entry name" value="Acrflvin-R"/>
</dbReference>
<dbReference type="PANTHER" id="PTHR32063:SF24">
    <property type="entry name" value="CATION EFFLUX SYSTEM (ACRB_ACRD_ACRF FAMILY)"/>
    <property type="match status" value="1"/>
</dbReference>
<dbReference type="GO" id="GO:0005886">
    <property type="term" value="C:plasma membrane"/>
    <property type="evidence" value="ECO:0007669"/>
    <property type="project" value="UniProtKB-SubCell"/>
</dbReference>